<keyword evidence="3" id="KW-1185">Reference proteome</keyword>
<accession>A0A1G7GGI1</accession>
<evidence type="ECO:0000313" key="3">
    <source>
        <dbReference type="Proteomes" id="UP000199076"/>
    </source>
</evidence>
<reference evidence="3" key="1">
    <citation type="submission" date="2016-10" db="EMBL/GenBank/DDBJ databases">
        <authorList>
            <person name="Varghese N."/>
            <person name="Submissions S."/>
        </authorList>
    </citation>
    <scope>NUCLEOTIDE SEQUENCE [LARGE SCALE GENOMIC DNA]</scope>
    <source>
        <strain evidence="3">IBRC-M 10760</strain>
    </source>
</reference>
<gene>
    <name evidence="2" type="ORF">SAMN05216218_10233</name>
</gene>
<evidence type="ECO:0008006" key="4">
    <source>
        <dbReference type="Google" id="ProtNLM"/>
    </source>
</evidence>
<protein>
    <recommendedName>
        <fullName evidence="4">Carboxypeptidase regulatory-like domain-containing protein</fullName>
    </recommendedName>
</protein>
<dbReference type="InterPro" id="IPR013784">
    <property type="entry name" value="Carb-bd-like_fold"/>
</dbReference>
<feature type="compositionally biased region" description="Polar residues" evidence="1">
    <location>
        <begin position="111"/>
        <end position="123"/>
    </location>
</feature>
<proteinExistence type="predicted"/>
<sequence length="144" mass="15392">MGRETRELQMHVTPTEVAAGETSYVRVVDGEGVPVSGAVVSLSSGERATTDQEGMAAFVTDEPGQYVLTAEKSAGEYAEFISDNAIVEVRAEDVRSEPSEPTELDGGDSDVTGTEAQTESQFWDQVRVGIERGLPTIIYEGSDT</sequence>
<dbReference type="EMBL" id="FNBK01000002">
    <property type="protein sequence ID" value="SDE87268.1"/>
    <property type="molecule type" value="Genomic_DNA"/>
</dbReference>
<dbReference type="GO" id="GO:0030246">
    <property type="term" value="F:carbohydrate binding"/>
    <property type="evidence" value="ECO:0007669"/>
    <property type="project" value="InterPro"/>
</dbReference>
<dbReference type="STRING" id="660518.SAMN05216218_10233"/>
<feature type="region of interest" description="Disordered" evidence="1">
    <location>
        <begin position="93"/>
        <end position="123"/>
    </location>
</feature>
<dbReference type="AlphaFoldDB" id="A0A1G7GGI1"/>
<evidence type="ECO:0000313" key="2">
    <source>
        <dbReference type="EMBL" id="SDE87268.1"/>
    </source>
</evidence>
<dbReference type="Proteomes" id="UP000199076">
    <property type="component" value="Unassembled WGS sequence"/>
</dbReference>
<dbReference type="SUPFAM" id="SSF49452">
    <property type="entry name" value="Starch-binding domain-like"/>
    <property type="match status" value="1"/>
</dbReference>
<name>A0A1G7GGI1_9EURY</name>
<evidence type="ECO:0000256" key="1">
    <source>
        <dbReference type="SAM" id="MobiDB-lite"/>
    </source>
</evidence>
<dbReference type="Gene3D" id="2.60.40.1120">
    <property type="entry name" value="Carboxypeptidase-like, regulatory domain"/>
    <property type="match status" value="1"/>
</dbReference>
<organism evidence="2 3">
    <name type="scientific">Halorientalis regularis</name>
    <dbReference type="NCBI Taxonomy" id="660518"/>
    <lineage>
        <taxon>Archaea</taxon>
        <taxon>Methanobacteriati</taxon>
        <taxon>Methanobacteriota</taxon>
        <taxon>Stenosarchaea group</taxon>
        <taxon>Halobacteria</taxon>
        <taxon>Halobacteriales</taxon>
        <taxon>Haloarculaceae</taxon>
        <taxon>Halorientalis</taxon>
    </lineage>
</organism>